<dbReference type="GO" id="GO:0003700">
    <property type="term" value="F:DNA-binding transcription factor activity"/>
    <property type="evidence" value="ECO:0007669"/>
    <property type="project" value="InterPro"/>
</dbReference>
<evidence type="ECO:0000313" key="18">
    <source>
        <dbReference type="Proteomes" id="UP000262427"/>
    </source>
</evidence>
<organism evidence="11">
    <name type="scientific">Ralstonia solanacearum</name>
    <name type="common">Pseudomonas solanacearum</name>
    <dbReference type="NCBI Taxonomy" id="305"/>
    <lineage>
        <taxon>Bacteria</taxon>
        <taxon>Pseudomonadati</taxon>
        <taxon>Pseudomonadota</taxon>
        <taxon>Betaproteobacteria</taxon>
        <taxon>Burkholderiales</taxon>
        <taxon>Burkholderiaceae</taxon>
        <taxon>Ralstonia</taxon>
        <taxon>Ralstonia solanacearum species complex</taxon>
    </lineage>
</organism>
<evidence type="ECO:0000256" key="4">
    <source>
        <dbReference type="ARBA" id="ARBA00023163"/>
    </source>
</evidence>
<dbReference type="Pfam" id="PF01380">
    <property type="entry name" value="SIS"/>
    <property type="match status" value="1"/>
</dbReference>
<evidence type="ECO:0000313" key="9">
    <source>
        <dbReference type="EMBL" id="CUV18357.1"/>
    </source>
</evidence>
<dbReference type="PROSITE" id="PS51464">
    <property type="entry name" value="SIS"/>
    <property type="match status" value="1"/>
</dbReference>
<dbReference type="EMBL" id="LN899822">
    <property type="protein sequence ID" value="CUV63644.1"/>
    <property type="molecule type" value="Genomic_DNA"/>
</dbReference>
<dbReference type="EMBL" id="LN899825">
    <property type="protein sequence ID" value="CUV34765.1"/>
    <property type="molecule type" value="Genomic_DNA"/>
</dbReference>
<reference evidence="18" key="3">
    <citation type="submission" date="2018-01" db="EMBL/GenBank/DDBJ databases">
        <title>Raltonia solanacearum P824 infects blueberry.</title>
        <authorList>
            <person name="Bocsanczy A.M."/>
            <person name="Norman D.J."/>
        </authorList>
    </citation>
    <scope>NUCLEOTIDE SEQUENCE [LARGE SCALE GENOMIC DNA]</scope>
    <source>
        <strain evidence="18">P824</strain>
    </source>
</reference>
<dbReference type="EMBL" id="LN899821">
    <property type="protein sequence ID" value="CUV18357.1"/>
    <property type="molecule type" value="Genomic_DNA"/>
</dbReference>
<dbReference type="GO" id="GO:0003677">
    <property type="term" value="F:DNA binding"/>
    <property type="evidence" value="ECO:0007669"/>
    <property type="project" value="UniProtKB-KW"/>
</dbReference>
<dbReference type="PANTHER" id="PTHR30514">
    <property type="entry name" value="GLUCOKINASE"/>
    <property type="match status" value="1"/>
</dbReference>
<evidence type="ECO:0000259" key="7">
    <source>
        <dbReference type="PROSITE" id="PS51464"/>
    </source>
</evidence>
<dbReference type="InterPro" id="IPR047640">
    <property type="entry name" value="RpiR-like"/>
</dbReference>
<evidence type="ECO:0000313" key="10">
    <source>
        <dbReference type="EMBL" id="CUV23001.1"/>
    </source>
</evidence>
<evidence type="ECO:0000313" key="11">
    <source>
        <dbReference type="EMBL" id="CUV27201.1"/>
    </source>
</evidence>
<keyword evidence="2" id="KW-0238">DNA-binding</keyword>
<evidence type="ECO:0000313" key="15">
    <source>
        <dbReference type="EMBL" id="CUV57529.1"/>
    </source>
</evidence>
<feature type="compositionally biased region" description="Basic residues" evidence="5">
    <location>
        <begin position="1"/>
        <end position="10"/>
    </location>
</feature>
<dbReference type="GO" id="GO:0097367">
    <property type="term" value="F:carbohydrate derivative binding"/>
    <property type="evidence" value="ECO:0007669"/>
    <property type="project" value="InterPro"/>
</dbReference>
<dbReference type="EMBL" id="CP085043">
    <property type="protein sequence ID" value="UZF13301.1"/>
    <property type="molecule type" value="Genomic_DNA"/>
</dbReference>
<reference evidence="8" key="2">
    <citation type="submission" date="2018-01" db="EMBL/GenBank/DDBJ databases">
        <title>Ralstonia pseudosolanacearum P824 infects blueberry.</title>
        <authorList>
            <person name="Bocsanczy A.M."/>
            <person name="Norman D.J."/>
        </authorList>
    </citation>
    <scope>NUCLEOTIDE SEQUENCE</scope>
    <source>
        <strain evidence="8">P824</strain>
    </source>
</reference>
<evidence type="ECO:0000313" key="14">
    <source>
        <dbReference type="EMBL" id="CUV45906.1"/>
    </source>
</evidence>
<dbReference type="PATRIC" id="fig|305.92.peg.1718"/>
<dbReference type="EMBL" id="CP025741">
    <property type="protein sequence ID" value="AYA46559.1"/>
    <property type="molecule type" value="Genomic_DNA"/>
</dbReference>
<dbReference type="EMBL" id="LN899820">
    <property type="protein sequence ID" value="CUV57529.1"/>
    <property type="molecule type" value="Genomic_DNA"/>
</dbReference>
<dbReference type="InterPro" id="IPR009057">
    <property type="entry name" value="Homeodomain-like_sf"/>
</dbReference>
<dbReference type="CDD" id="cd05013">
    <property type="entry name" value="SIS_RpiR"/>
    <property type="match status" value="1"/>
</dbReference>
<dbReference type="EMBL" id="LN899824">
    <property type="protein sequence ID" value="CUV27201.1"/>
    <property type="molecule type" value="Genomic_DNA"/>
</dbReference>
<dbReference type="GO" id="GO:0006096">
    <property type="term" value="P:glycolytic process"/>
    <property type="evidence" value="ECO:0007669"/>
    <property type="project" value="UniProtKB-KW"/>
</dbReference>
<gene>
    <name evidence="17" type="ORF">LH706_09405</name>
    <name evidence="9" type="ORF">PSS4_v1_580015</name>
    <name evidence="16" type="ORF">RD1301_v1_3710008</name>
    <name evidence="8" type="ORF">RSP824_08675</name>
    <name evidence="10" type="ORF">RUN1744_v1_300012</name>
    <name evidence="11" type="ORF">RUN1985_v1_40017</name>
    <name evidence="15" type="ORF">RUN215_v1_1380015</name>
    <name evidence="12" type="ORF">TD1301_v1_1050022</name>
    <name evidence="13" type="ORF">TF3108_v1_240029</name>
    <name evidence="14" type="ORF">TO10_v1_400035</name>
</gene>
<reference evidence="11" key="1">
    <citation type="submission" date="2015-10" db="EMBL/GenBank/DDBJ databases">
        <authorList>
            <person name="Gilbert D.G."/>
        </authorList>
    </citation>
    <scope>NUCLEOTIDE SEQUENCE</scope>
    <source>
        <strain evidence="11">Phyl III-seqv23</strain>
    </source>
</reference>
<evidence type="ECO:0000259" key="6">
    <source>
        <dbReference type="PROSITE" id="PS51071"/>
    </source>
</evidence>
<keyword evidence="4" id="KW-0804">Transcription</keyword>
<reference evidence="17" key="4">
    <citation type="submission" date="2021-10" db="EMBL/GenBank/DDBJ databases">
        <title>Complete genome sequences of five Ralstonia solancearum strains isolated from sunflower.</title>
        <authorList>
            <person name="She X."/>
            <person name="He Z."/>
        </authorList>
    </citation>
    <scope>NUCLEOTIDE SEQUENCE</scope>
    <source>
        <strain evidence="17">RS638</strain>
    </source>
</reference>
<proteinExistence type="predicted"/>
<sequence>MDTRKQRSRRKTEQAPAGTPSTAQPPRSVDGLRELALRIGRDEADVSLGGKAHTVLAKLIERPEEVAVRTITDLAASLGINASTLTRLATRLGYAGFADFQNVFRDTMAQRHRHFYSQQAERLVAGKKTRARGHQAGSAAPEVETVARLARESIGNIERCLAQLSPTALREAAHLLASARRVRIHGLRQFSALASFLCYGLGMIRADVALLDTQGLGVAEGLAQLQPGDVMVVTSVAPYTRSVAAAAAAAKQAGLSVIALTDTLASPLVPPADHAFLIAHESSFFSNSMGAYLVFCEGLLNLVATQLGKRSLQALERRERLITALDIEMSS</sequence>
<dbReference type="InterPro" id="IPR036388">
    <property type="entry name" value="WH-like_DNA-bd_sf"/>
</dbReference>
<keyword evidence="3" id="KW-0324">Glycolysis</keyword>
<feature type="domain" description="SIS" evidence="7">
    <location>
        <begin position="172"/>
        <end position="309"/>
    </location>
</feature>
<feature type="region of interest" description="Disordered" evidence="5">
    <location>
        <begin position="1"/>
        <end position="29"/>
    </location>
</feature>
<evidence type="ECO:0000313" key="13">
    <source>
        <dbReference type="EMBL" id="CUV39224.1"/>
    </source>
</evidence>
<evidence type="ECO:0000313" key="17">
    <source>
        <dbReference type="EMBL" id="UZF13301.1"/>
    </source>
</evidence>
<dbReference type="Proteomes" id="UP000262427">
    <property type="component" value="Chromosome CM"/>
</dbReference>
<dbReference type="SUPFAM" id="SSF46689">
    <property type="entry name" value="Homeodomain-like"/>
    <property type="match status" value="1"/>
</dbReference>
<keyword evidence="1" id="KW-0805">Transcription regulation</keyword>
<evidence type="ECO:0000313" key="16">
    <source>
        <dbReference type="EMBL" id="CUV63644.1"/>
    </source>
</evidence>
<evidence type="ECO:0000256" key="3">
    <source>
        <dbReference type="ARBA" id="ARBA00023152"/>
    </source>
</evidence>
<dbReference type="AlphaFoldDB" id="A0A0K1ZJQ7"/>
<dbReference type="PROSITE" id="PS51071">
    <property type="entry name" value="HTH_RPIR"/>
    <property type="match status" value="1"/>
</dbReference>
<dbReference type="EMBL" id="LN899827">
    <property type="protein sequence ID" value="CUV45906.1"/>
    <property type="molecule type" value="Genomic_DNA"/>
</dbReference>
<evidence type="ECO:0000313" key="8">
    <source>
        <dbReference type="EMBL" id="AYA46559.1"/>
    </source>
</evidence>
<evidence type="ECO:0000256" key="2">
    <source>
        <dbReference type="ARBA" id="ARBA00023125"/>
    </source>
</evidence>
<evidence type="ECO:0000313" key="12">
    <source>
        <dbReference type="EMBL" id="CUV34765.1"/>
    </source>
</evidence>
<dbReference type="InterPro" id="IPR000281">
    <property type="entry name" value="HTH_RpiR"/>
</dbReference>
<dbReference type="Gene3D" id="3.40.50.10490">
    <property type="entry name" value="Glucose-6-phosphate isomerase like protein, domain 1"/>
    <property type="match status" value="1"/>
</dbReference>
<feature type="domain" description="HTH rpiR-type" evidence="6">
    <location>
        <begin position="35"/>
        <end position="111"/>
    </location>
</feature>
<evidence type="ECO:0000256" key="1">
    <source>
        <dbReference type="ARBA" id="ARBA00023015"/>
    </source>
</evidence>
<dbReference type="SUPFAM" id="SSF53697">
    <property type="entry name" value="SIS domain"/>
    <property type="match status" value="1"/>
</dbReference>
<dbReference type="PANTHER" id="PTHR30514:SF18">
    <property type="entry name" value="RPIR-FAMILY TRANSCRIPTIONAL REGULATOR"/>
    <property type="match status" value="1"/>
</dbReference>
<dbReference type="InterPro" id="IPR046348">
    <property type="entry name" value="SIS_dom_sf"/>
</dbReference>
<dbReference type="EMBL" id="LN899823">
    <property type="protein sequence ID" value="CUV23001.1"/>
    <property type="molecule type" value="Genomic_DNA"/>
</dbReference>
<dbReference type="EMBL" id="LN899826">
    <property type="protein sequence ID" value="CUV39224.1"/>
    <property type="molecule type" value="Genomic_DNA"/>
</dbReference>
<accession>A0A0K1ZJQ7</accession>
<name>A0A0K1ZJQ7_RALSL</name>
<evidence type="ECO:0000256" key="5">
    <source>
        <dbReference type="SAM" id="MobiDB-lite"/>
    </source>
</evidence>
<dbReference type="InterPro" id="IPR035472">
    <property type="entry name" value="RpiR-like_SIS"/>
</dbReference>
<dbReference type="InterPro" id="IPR001347">
    <property type="entry name" value="SIS_dom"/>
</dbReference>
<protein>
    <submittedName>
        <fullName evidence="8 11">Transcriptional regulator</fullName>
    </submittedName>
    <submittedName>
        <fullName evidence="17">MurR/RpiR family transcriptional regulator</fullName>
    </submittedName>
</protein>
<dbReference type="Gene3D" id="1.10.10.10">
    <property type="entry name" value="Winged helix-like DNA-binding domain superfamily/Winged helix DNA-binding domain"/>
    <property type="match status" value="1"/>
</dbReference>